<dbReference type="GO" id="GO:0045493">
    <property type="term" value="P:xylan catabolic process"/>
    <property type="evidence" value="ECO:0007669"/>
    <property type="project" value="UniProtKB-UniRule"/>
</dbReference>
<evidence type="ECO:0000256" key="8">
    <source>
        <dbReference type="ARBA" id="ARBA00023277"/>
    </source>
</evidence>
<dbReference type="InterPro" id="IPR005193">
    <property type="entry name" value="GH62_arabinosidase"/>
</dbReference>
<dbReference type="Proteomes" id="UP001175261">
    <property type="component" value="Unassembled WGS sequence"/>
</dbReference>
<dbReference type="GO" id="GO:0046373">
    <property type="term" value="P:L-arabinose metabolic process"/>
    <property type="evidence" value="ECO:0007669"/>
    <property type="project" value="UniProtKB-UniRule"/>
</dbReference>
<dbReference type="GO" id="GO:0046556">
    <property type="term" value="F:alpha-L-arabinofuranosidase activity"/>
    <property type="evidence" value="ECO:0007669"/>
    <property type="project" value="UniProtKB-UniRule"/>
</dbReference>
<keyword evidence="10" id="KW-0624">Polysaccharide degradation</keyword>
<evidence type="ECO:0000256" key="2">
    <source>
        <dbReference type="ARBA" id="ARBA00004613"/>
    </source>
</evidence>
<evidence type="ECO:0000256" key="4">
    <source>
        <dbReference type="ARBA" id="ARBA00022525"/>
    </source>
</evidence>
<dbReference type="SUPFAM" id="SSF75005">
    <property type="entry name" value="Arabinanase/levansucrase/invertase"/>
    <property type="match status" value="1"/>
</dbReference>
<feature type="signal peptide" evidence="12">
    <location>
        <begin position="1"/>
        <end position="26"/>
    </location>
</feature>
<accession>A0AA39L7L6</accession>
<keyword evidence="14" id="KW-1185">Reference proteome</keyword>
<gene>
    <name evidence="13" type="ORF">NLU13_5405</name>
</gene>
<name>A0AA39L7L6_SARSR</name>
<evidence type="ECO:0000256" key="12">
    <source>
        <dbReference type="SAM" id="SignalP"/>
    </source>
</evidence>
<dbReference type="InterPro" id="IPR023296">
    <property type="entry name" value="Glyco_hydro_beta-prop_sf"/>
</dbReference>
<reference evidence="13" key="1">
    <citation type="submission" date="2022-10" db="EMBL/GenBank/DDBJ databases">
        <title>Determination and structural analysis of whole genome sequence of Sarocladium strictum F4-1.</title>
        <authorList>
            <person name="Hu L."/>
            <person name="Jiang Y."/>
        </authorList>
    </citation>
    <scope>NUCLEOTIDE SEQUENCE</scope>
    <source>
        <strain evidence="13">F4-1</strain>
    </source>
</reference>
<comment type="similarity">
    <text evidence="3 11">Belongs to the glycosyl hydrolase 62 family.</text>
</comment>
<keyword evidence="8" id="KW-0119">Carbohydrate metabolism</keyword>
<dbReference type="AlphaFoldDB" id="A0AA39L7L6"/>
<comment type="subcellular location">
    <subcellularLocation>
        <location evidence="2 11">Secreted</location>
    </subcellularLocation>
</comment>
<dbReference type="EMBL" id="JAPDFR010000004">
    <property type="protein sequence ID" value="KAK0387092.1"/>
    <property type="molecule type" value="Genomic_DNA"/>
</dbReference>
<evidence type="ECO:0000256" key="3">
    <source>
        <dbReference type="ARBA" id="ARBA00007396"/>
    </source>
</evidence>
<protein>
    <recommendedName>
        <fullName evidence="11">Alpha-L-arabinofuranosidase</fullName>
        <ecNumber evidence="11">3.2.1.55</ecNumber>
    </recommendedName>
</protein>
<dbReference type="Gene3D" id="2.115.10.20">
    <property type="entry name" value="Glycosyl hydrolase domain, family 43"/>
    <property type="match status" value="1"/>
</dbReference>
<keyword evidence="9 11" id="KW-0326">Glycosidase</keyword>
<keyword evidence="6 11" id="KW-0732">Signal</keyword>
<proteinExistence type="inferred from homology"/>
<evidence type="ECO:0000256" key="11">
    <source>
        <dbReference type="RuleBase" id="RU368117"/>
    </source>
</evidence>
<keyword evidence="5" id="KW-0858">Xylan degradation</keyword>
<dbReference type="CDD" id="cd08987">
    <property type="entry name" value="GH62"/>
    <property type="match status" value="1"/>
</dbReference>
<evidence type="ECO:0000256" key="9">
    <source>
        <dbReference type="ARBA" id="ARBA00023295"/>
    </source>
</evidence>
<dbReference type="GO" id="GO:0005576">
    <property type="term" value="C:extracellular region"/>
    <property type="evidence" value="ECO:0007669"/>
    <property type="project" value="UniProtKB-SubCell"/>
</dbReference>
<dbReference type="PANTHER" id="PTHR40631:SF1">
    <property type="entry name" value="ALPHA-L-ARABINOFURANOSIDASE AXHA-2-RELATED"/>
    <property type="match status" value="1"/>
</dbReference>
<comment type="function">
    <text evidence="11">Alpha-L-arabinofuranosidase involved in the hydrolysis of xylan, a major structural heterogeneous polysaccharide found in plant biomass representing the second most abundant polysaccharide in the biosphere, after cellulose.</text>
</comment>
<sequence>MAPLSTRESILSAAVAFLASLPGVSGQCSLPSSYSWTDSGVLAEPAHGWASLKDFTTVIFNDQILVYGSKHDGQNYGSMNFGLVSDWSQLGSATQTSMNQNTVAPTLFYFEPTDQWILAYQWGANPFSYLTSSDPTDANGWSSPQPLFSGSITESDTGPIDQTLIADSENIYLFFCGDNGRIYRSSMPIGNFPSSFGDQYETIMQDTKENLFEAVQVYTVGDTGTYLMIVEAMGDNGRFFRSFTASSLDGEWTPQAATESNPFAGKANSGATWTNDISHGDLLRSADQTFRIDPCNLQLLYQGRDPSENPDDYNLLPYRPGVLTLNN</sequence>
<comment type="caution">
    <text evidence="13">The sequence shown here is derived from an EMBL/GenBank/DDBJ whole genome shotgun (WGS) entry which is preliminary data.</text>
</comment>
<feature type="chain" id="PRO_5041306891" description="Alpha-L-arabinofuranosidase" evidence="12">
    <location>
        <begin position="27"/>
        <end position="327"/>
    </location>
</feature>
<keyword evidence="4 11" id="KW-0964">Secreted</keyword>
<dbReference type="PANTHER" id="PTHR40631">
    <property type="entry name" value="ALPHA-L-ARABINOFURANOSIDASE AXHA-2-RELATED"/>
    <property type="match status" value="1"/>
</dbReference>
<dbReference type="EC" id="3.2.1.55" evidence="11"/>
<comment type="catalytic activity">
    <reaction evidence="1 11">
        <text>Hydrolysis of terminal non-reducing alpha-L-arabinofuranoside residues in alpha-L-arabinosides.</text>
        <dbReference type="EC" id="3.2.1.55"/>
    </reaction>
</comment>
<evidence type="ECO:0000256" key="10">
    <source>
        <dbReference type="ARBA" id="ARBA00023326"/>
    </source>
</evidence>
<organism evidence="13 14">
    <name type="scientific">Sarocladium strictum</name>
    <name type="common">Black bundle disease fungus</name>
    <name type="synonym">Acremonium strictum</name>
    <dbReference type="NCBI Taxonomy" id="5046"/>
    <lineage>
        <taxon>Eukaryota</taxon>
        <taxon>Fungi</taxon>
        <taxon>Dikarya</taxon>
        <taxon>Ascomycota</taxon>
        <taxon>Pezizomycotina</taxon>
        <taxon>Sordariomycetes</taxon>
        <taxon>Hypocreomycetidae</taxon>
        <taxon>Hypocreales</taxon>
        <taxon>Sarocladiaceae</taxon>
        <taxon>Sarocladium</taxon>
    </lineage>
</organism>
<evidence type="ECO:0000256" key="5">
    <source>
        <dbReference type="ARBA" id="ARBA00022651"/>
    </source>
</evidence>
<evidence type="ECO:0000313" key="13">
    <source>
        <dbReference type="EMBL" id="KAK0387092.1"/>
    </source>
</evidence>
<evidence type="ECO:0000256" key="7">
    <source>
        <dbReference type="ARBA" id="ARBA00022801"/>
    </source>
</evidence>
<evidence type="ECO:0000256" key="1">
    <source>
        <dbReference type="ARBA" id="ARBA00001462"/>
    </source>
</evidence>
<keyword evidence="7 11" id="KW-0378">Hydrolase</keyword>
<evidence type="ECO:0000313" key="14">
    <source>
        <dbReference type="Proteomes" id="UP001175261"/>
    </source>
</evidence>
<dbReference type="Pfam" id="PF03664">
    <property type="entry name" value="Glyco_hydro_62"/>
    <property type="match status" value="1"/>
</dbReference>
<evidence type="ECO:0000256" key="6">
    <source>
        <dbReference type="ARBA" id="ARBA00022729"/>
    </source>
</evidence>